<dbReference type="Pfam" id="PF00175">
    <property type="entry name" value="NAD_binding_1"/>
    <property type="match status" value="1"/>
</dbReference>
<dbReference type="SUPFAM" id="SSF52343">
    <property type="entry name" value="Ferredoxin reductase-like, C-terminal NADP-linked domain"/>
    <property type="match status" value="1"/>
</dbReference>
<reference evidence="6 7" key="1">
    <citation type="submission" date="2019-12" db="EMBL/GenBank/DDBJ databases">
        <title>Novel species isolated from a subtropical stream in China.</title>
        <authorList>
            <person name="Lu H."/>
        </authorList>
    </citation>
    <scope>NUCLEOTIDE SEQUENCE [LARGE SCALE GENOMIC DNA]</scope>
    <source>
        <strain evidence="6 7">FT135W</strain>
    </source>
</reference>
<dbReference type="PROSITE" id="PS51085">
    <property type="entry name" value="2FE2S_FER_2"/>
    <property type="match status" value="1"/>
</dbReference>
<evidence type="ECO:0000256" key="3">
    <source>
        <dbReference type="SAM" id="MobiDB-lite"/>
    </source>
</evidence>
<comment type="cofactor">
    <cofactor evidence="1">
        <name>FAD</name>
        <dbReference type="ChEBI" id="CHEBI:57692"/>
    </cofactor>
</comment>
<keyword evidence="2" id="KW-0001">2Fe-2S</keyword>
<dbReference type="Pfam" id="PF00970">
    <property type="entry name" value="FAD_binding_6"/>
    <property type="match status" value="1"/>
</dbReference>
<evidence type="ECO:0000256" key="2">
    <source>
        <dbReference type="ARBA" id="ARBA00022714"/>
    </source>
</evidence>
<dbReference type="CDD" id="cd00207">
    <property type="entry name" value="fer2"/>
    <property type="match status" value="1"/>
</dbReference>
<dbReference type="InterPro" id="IPR001433">
    <property type="entry name" value="OxRdtase_FAD/NAD-bd"/>
</dbReference>
<feature type="domain" description="2Fe-2S ferredoxin-type" evidence="4">
    <location>
        <begin position="1"/>
        <end position="77"/>
    </location>
</feature>
<evidence type="ECO:0000256" key="1">
    <source>
        <dbReference type="ARBA" id="ARBA00001974"/>
    </source>
</evidence>
<evidence type="ECO:0000313" key="6">
    <source>
        <dbReference type="EMBL" id="MYM26254.1"/>
    </source>
</evidence>
<dbReference type="Gene3D" id="2.40.30.10">
    <property type="entry name" value="Translation factors"/>
    <property type="match status" value="1"/>
</dbReference>
<accession>A0A6L8KKJ1</accession>
<dbReference type="SUPFAM" id="SSF54292">
    <property type="entry name" value="2Fe-2S ferredoxin-like"/>
    <property type="match status" value="1"/>
</dbReference>
<name>A0A6L8KKJ1_9BURK</name>
<dbReference type="GO" id="GO:0051537">
    <property type="term" value="F:2 iron, 2 sulfur cluster binding"/>
    <property type="evidence" value="ECO:0007669"/>
    <property type="project" value="UniProtKB-KW"/>
</dbReference>
<dbReference type="Proteomes" id="UP000479335">
    <property type="component" value="Unassembled WGS sequence"/>
</dbReference>
<feature type="compositionally biased region" description="Polar residues" evidence="3">
    <location>
        <begin position="333"/>
        <end position="342"/>
    </location>
</feature>
<feature type="region of interest" description="Disordered" evidence="3">
    <location>
        <begin position="321"/>
        <end position="342"/>
    </location>
</feature>
<evidence type="ECO:0000313" key="7">
    <source>
        <dbReference type="Proteomes" id="UP000479335"/>
    </source>
</evidence>
<dbReference type="InterPro" id="IPR012675">
    <property type="entry name" value="Beta-grasp_dom_sf"/>
</dbReference>
<dbReference type="InterPro" id="IPR017938">
    <property type="entry name" value="Riboflavin_synthase-like_b-brl"/>
</dbReference>
<dbReference type="InterPro" id="IPR008333">
    <property type="entry name" value="Cbr1-like_FAD-bd_dom"/>
</dbReference>
<dbReference type="InterPro" id="IPR036010">
    <property type="entry name" value="2Fe-2S_ferredoxin-like_sf"/>
</dbReference>
<dbReference type="Gene3D" id="3.10.20.30">
    <property type="match status" value="1"/>
</dbReference>
<keyword evidence="2" id="KW-0411">Iron-sulfur</keyword>
<dbReference type="Pfam" id="PF00111">
    <property type="entry name" value="Fer2"/>
    <property type="match status" value="1"/>
</dbReference>
<dbReference type="InterPro" id="IPR039261">
    <property type="entry name" value="FNR_nucleotide-bd"/>
</dbReference>
<dbReference type="Gene3D" id="3.40.50.80">
    <property type="entry name" value="Nucleotide-binding domain of ferredoxin-NADP reductase (FNR) module"/>
    <property type="match status" value="1"/>
</dbReference>
<dbReference type="InterPro" id="IPR050415">
    <property type="entry name" value="MRET"/>
</dbReference>
<dbReference type="AlphaFoldDB" id="A0A6L8KKJ1"/>
<feature type="domain" description="FAD-binding FR-type" evidence="5">
    <location>
        <begin position="84"/>
        <end position="184"/>
    </location>
</feature>
<dbReference type="SUPFAM" id="SSF63380">
    <property type="entry name" value="Riboflavin synthase domain-like"/>
    <property type="match status" value="1"/>
</dbReference>
<keyword evidence="2" id="KW-0408">Iron</keyword>
<keyword evidence="7" id="KW-1185">Reference proteome</keyword>
<dbReference type="PANTHER" id="PTHR47354:SF5">
    <property type="entry name" value="PROTEIN RFBI"/>
    <property type="match status" value="1"/>
</dbReference>
<comment type="caution">
    <text evidence="6">The sequence shown here is derived from an EMBL/GenBank/DDBJ whole genome shotgun (WGS) entry which is preliminary data.</text>
</comment>
<dbReference type="PROSITE" id="PS51384">
    <property type="entry name" value="FAD_FR"/>
    <property type="match status" value="1"/>
</dbReference>
<dbReference type="GO" id="GO:0016491">
    <property type="term" value="F:oxidoreductase activity"/>
    <property type="evidence" value="ECO:0007669"/>
    <property type="project" value="InterPro"/>
</dbReference>
<dbReference type="EMBL" id="WWCN01000024">
    <property type="protein sequence ID" value="MYM26254.1"/>
    <property type="molecule type" value="Genomic_DNA"/>
</dbReference>
<dbReference type="InterPro" id="IPR017927">
    <property type="entry name" value="FAD-bd_FR_type"/>
</dbReference>
<dbReference type="PRINTS" id="PR00410">
    <property type="entry name" value="PHEHYDRXLASE"/>
</dbReference>
<gene>
    <name evidence="6" type="ORF">GTP46_26850</name>
</gene>
<protein>
    <submittedName>
        <fullName evidence="6">2Fe-2S iron-sulfur cluster binding domain-containing protein</fullName>
    </submittedName>
</protein>
<proteinExistence type="predicted"/>
<sequence length="342" mass="37375">MVQCSPGSSLLDSALAAGYFPRHSCRRGECNACEARVLSGEVAYPEGFKPEGVRDGHILTCQARACSDLVVEAQEVSATPGQRVVQTGARVVDVTRVSGDVTAVRLQVSPGTGFAFEAGQYVDVVLRDGERRSYSMANAPDAEGIIEWHVRALPQGRFSNHVYQKLKPRDMLRIEGPFGSFMLQPTEAPIILVASGTGFAPICAMLKAHGERIAQRGAVLYWGGYRLTDLYALDEIEVLLQRYPGLRFVPVLSGPEAGWEGRTGFVHEAVAQDHLDLSAHEVYACGNPLMVDAARQVFVRDNGLNEHNFFSDAFITRRLSSQEMDHNSPEPKASSQGQVERV</sequence>
<dbReference type="PANTHER" id="PTHR47354">
    <property type="entry name" value="NADH OXIDOREDUCTASE HCR"/>
    <property type="match status" value="1"/>
</dbReference>
<organism evidence="6 7">
    <name type="scientific">Duganella flavida</name>
    <dbReference type="NCBI Taxonomy" id="2692175"/>
    <lineage>
        <taxon>Bacteria</taxon>
        <taxon>Pseudomonadati</taxon>
        <taxon>Pseudomonadota</taxon>
        <taxon>Betaproteobacteria</taxon>
        <taxon>Burkholderiales</taxon>
        <taxon>Oxalobacteraceae</taxon>
        <taxon>Telluria group</taxon>
        <taxon>Duganella</taxon>
    </lineage>
</organism>
<evidence type="ECO:0000259" key="4">
    <source>
        <dbReference type="PROSITE" id="PS51085"/>
    </source>
</evidence>
<dbReference type="InterPro" id="IPR001041">
    <property type="entry name" value="2Fe-2S_ferredoxin-type"/>
</dbReference>
<keyword evidence="2" id="KW-0479">Metal-binding</keyword>
<evidence type="ECO:0000259" key="5">
    <source>
        <dbReference type="PROSITE" id="PS51384"/>
    </source>
</evidence>
<dbReference type="CDD" id="cd06189">
    <property type="entry name" value="flavin_oxioreductase"/>
    <property type="match status" value="1"/>
</dbReference>